<dbReference type="RefSeq" id="WP_006114857.1">
    <property type="nucleotide sequence ID" value="NZ_AOJL01000062.1"/>
</dbReference>
<organism evidence="1 2">
    <name type="scientific">Halorubrum coriense DSM 10284</name>
    <dbReference type="NCBI Taxonomy" id="1227466"/>
    <lineage>
        <taxon>Archaea</taxon>
        <taxon>Methanobacteriati</taxon>
        <taxon>Methanobacteriota</taxon>
        <taxon>Stenosarchaea group</taxon>
        <taxon>Halobacteria</taxon>
        <taxon>Halobacteriales</taxon>
        <taxon>Haloferacaceae</taxon>
        <taxon>Halorubrum</taxon>
    </lineage>
</organism>
<evidence type="ECO:0000313" key="1">
    <source>
        <dbReference type="EMBL" id="ELZ43370.1"/>
    </source>
</evidence>
<dbReference type="Proteomes" id="UP000011509">
    <property type="component" value="Unassembled WGS sequence"/>
</dbReference>
<proteinExistence type="predicted"/>
<comment type="caution">
    <text evidence="1">The sequence shown here is derived from an EMBL/GenBank/DDBJ whole genome shotgun (WGS) entry which is preliminary data.</text>
</comment>
<sequence length="100" mass="11353">MGRLYLEARLSVLAEQDRAVDLLFLLTSLLDVEADRLQIVANDIQYVVAFEPIVVVDGRDRVPVRLEGSDNLVDELWRSVCPRVVAVSNVRHRSPLDARR</sequence>
<dbReference type="AlphaFoldDB" id="M0E6E2"/>
<protein>
    <submittedName>
        <fullName evidence="1">Uncharacterized protein</fullName>
    </submittedName>
</protein>
<reference evidence="1 2" key="1">
    <citation type="journal article" date="2014" name="PLoS Genet.">
        <title>Phylogenetically driven sequencing of extremely halophilic archaea reveals strategies for static and dynamic osmo-response.</title>
        <authorList>
            <person name="Becker E.A."/>
            <person name="Seitzer P.M."/>
            <person name="Tritt A."/>
            <person name="Larsen D."/>
            <person name="Krusor M."/>
            <person name="Yao A.I."/>
            <person name="Wu D."/>
            <person name="Madern D."/>
            <person name="Eisen J.A."/>
            <person name="Darling A.E."/>
            <person name="Facciotti M.T."/>
        </authorList>
    </citation>
    <scope>NUCLEOTIDE SEQUENCE [LARGE SCALE GENOMIC DNA]</scope>
    <source>
        <strain evidence="1 2">DSM 10284</strain>
    </source>
</reference>
<gene>
    <name evidence="1" type="ORF">C464_16627</name>
</gene>
<keyword evidence="2" id="KW-1185">Reference proteome</keyword>
<evidence type="ECO:0000313" key="2">
    <source>
        <dbReference type="Proteomes" id="UP000011509"/>
    </source>
</evidence>
<accession>M0E6E2</accession>
<dbReference type="EMBL" id="AOJL01000062">
    <property type="protein sequence ID" value="ELZ43370.1"/>
    <property type="molecule type" value="Genomic_DNA"/>
</dbReference>
<name>M0E6E2_9EURY</name>